<dbReference type="AlphaFoldDB" id="Q5LFL1"/>
<organism evidence="6 7">
    <name type="scientific">Bacteroides fragilis (strain ATCC 25285 / DSM 2151 / CCUG 4856 / JCM 11019 / LMG 10263 / NCTC 9343 / Onslow / VPI 2553 / EN-2)</name>
    <dbReference type="NCBI Taxonomy" id="272559"/>
    <lineage>
        <taxon>Bacteria</taxon>
        <taxon>Pseudomonadati</taxon>
        <taxon>Bacteroidota</taxon>
        <taxon>Bacteroidia</taxon>
        <taxon>Bacteroidales</taxon>
        <taxon>Bacteroidaceae</taxon>
        <taxon>Bacteroides</taxon>
    </lineage>
</organism>
<keyword evidence="7" id="KW-1185">Reference proteome</keyword>
<dbReference type="PANTHER" id="PTHR30250">
    <property type="entry name" value="PST FAMILY PREDICTED COLANIC ACID TRANSPORTER"/>
    <property type="match status" value="1"/>
</dbReference>
<dbReference type="Pfam" id="PF01943">
    <property type="entry name" value="Polysacc_synt"/>
    <property type="match status" value="1"/>
</dbReference>
<keyword evidence="2" id="KW-1003">Cell membrane</keyword>
<evidence type="ECO:0000313" key="6">
    <source>
        <dbReference type="EMBL" id="CAH07082.1"/>
    </source>
</evidence>
<sequence length="482" mass="54012">MGQSIKNNFLLNLSTTITGLLFPLITFPYASRILMADGIGQVQFFQSIIDYVSLCTALGIPLYAVREIARIRDNKELRSRTTIEILLLHAILTLVGYIVVFILAKTVAKIEIDASLFFLLSTTLFFNTIGVAWFYQAIEDFKYITLRSLFVRILSLVALFIFVKTKQDLFYYAGILVIGTVGNNIFNFFRLRKYIKLSKGEFKRLNLLRHLIPALKIFILNLVISIYVNLDSVMLGFLKNEESVGYYAAATRLTKAILGIVSSLGAVLLPRFSNMITNGQKEEFQLLANKAASFTIALSLPMSVGLIFMAAPIIHIFCGNGFEPSILTLKLVAPIVLFIGLSGIIGMQILYPQGREKYVIISTMVGACINLLINYLLIPQYGQYGAALGTVIAEFMVTVIMILLGRKYLPINILSKQNLHYLIGSIVISILLAFLFVFPLHEVNYLLIGILLSVIVYYAYLLMIKDTLALQLKKLLLSIFKQ</sequence>
<dbReference type="eggNOG" id="COG2244">
    <property type="taxonomic scope" value="Bacteria"/>
</dbReference>
<protein>
    <submittedName>
        <fullName evidence="6">LPS biosynthesis related flippase</fullName>
    </submittedName>
</protein>
<evidence type="ECO:0000256" key="3">
    <source>
        <dbReference type="ARBA" id="ARBA00022692"/>
    </source>
</evidence>
<reference evidence="6 7" key="1">
    <citation type="journal article" date="2005" name="Science">
        <title>Extensive DNA inversions in the B. fragilis genome control variable gene expression.</title>
        <authorList>
            <person name="Cerdeno-Tarraga A.M."/>
            <person name="Patrick S."/>
            <person name="Crosmann L."/>
            <person name="Blakely G."/>
            <person name="Abratt V."/>
            <person name="Lennard N."/>
            <person name="Duerden B."/>
            <person name="Poxton I."/>
            <person name="Harris B."/>
            <person name="Quail M.A."/>
            <person name="Barron A."/>
            <person name="Clarck L."/>
            <person name="Corton C."/>
            <person name="Doggett J."/>
            <person name="Holden M.T.G."/>
            <person name="Larke N."/>
            <person name="Line A."/>
            <person name="Lord A."/>
            <person name="Norbertczak H."/>
            <person name="Ormond D."/>
            <person name="Price C."/>
            <person name="Rabbinowitsch E."/>
            <person name="Woodward J."/>
            <person name="Barrel B.G."/>
            <person name="Parkhill J."/>
        </authorList>
    </citation>
    <scope>NUCLEOTIDE SEQUENCE [LARGE SCALE GENOMIC DNA]</scope>
    <source>
        <strain evidence="7">ATCC 25285 / DSM 2151 / CCUG 4856 / JCM 11019 / LMG 10263 / NCTC 9343 / Onslow / VPI 2553 / EN-2</strain>
    </source>
</reference>
<dbReference type="Proteomes" id="UP000006731">
    <property type="component" value="Chromosome"/>
</dbReference>
<proteinExistence type="predicted"/>
<dbReference type="EMBL" id="CR626927">
    <property type="protein sequence ID" value="CAH07082.1"/>
    <property type="molecule type" value="Genomic_DNA"/>
</dbReference>
<dbReference type="BioCyc" id="BFRA272559:G1GHZ-1405-MONOMER"/>
<comment type="subcellular location">
    <subcellularLocation>
        <location evidence="1">Cell membrane</location>
        <topology evidence="1">Multi-pass membrane protein</topology>
    </subcellularLocation>
</comment>
<name>Q5LFL1_BACFN</name>
<dbReference type="GeneID" id="60367370"/>
<evidence type="ECO:0000256" key="5">
    <source>
        <dbReference type="ARBA" id="ARBA00023136"/>
    </source>
</evidence>
<evidence type="ECO:0000313" key="7">
    <source>
        <dbReference type="Proteomes" id="UP000006731"/>
    </source>
</evidence>
<gene>
    <name evidence="6" type="primary">wzx3</name>
    <name evidence="6" type="ORF">BF9343_1301</name>
</gene>
<keyword evidence="3" id="KW-0812">Transmembrane</keyword>
<keyword evidence="4" id="KW-1133">Transmembrane helix</keyword>
<dbReference type="HOGENOM" id="CLU_022017_0_0_10"/>
<evidence type="ECO:0000256" key="1">
    <source>
        <dbReference type="ARBA" id="ARBA00004651"/>
    </source>
</evidence>
<keyword evidence="5" id="KW-0472">Membrane</keyword>
<evidence type="ECO:0000256" key="2">
    <source>
        <dbReference type="ARBA" id="ARBA00022475"/>
    </source>
</evidence>
<evidence type="ECO:0000256" key="4">
    <source>
        <dbReference type="ARBA" id="ARBA00022989"/>
    </source>
</evidence>
<dbReference type="CDD" id="cd13128">
    <property type="entry name" value="MATE_Wzx_like"/>
    <property type="match status" value="1"/>
</dbReference>
<dbReference type="InterPro" id="IPR050833">
    <property type="entry name" value="Poly_Biosynth_Transport"/>
</dbReference>
<dbReference type="GO" id="GO:0005886">
    <property type="term" value="C:plasma membrane"/>
    <property type="evidence" value="ECO:0007669"/>
    <property type="project" value="UniProtKB-SubCell"/>
</dbReference>
<dbReference type="RefSeq" id="WP_005786165.1">
    <property type="nucleotide sequence ID" value="NC_003228.3"/>
</dbReference>
<dbReference type="PaxDb" id="272559-BF9343_1301"/>
<dbReference type="KEGG" id="bfs:BF9343_1301"/>
<dbReference type="InterPro" id="IPR002797">
    <property type="entry name" value="Polysacc_synth"/>
</dbReference>
<dbReference type="PANTHER" id="PTHR30250:SF11">
    <property type="entry name" value="O-ANTIGEN TRANSPORTER-RELATED"/>
    <property type="match status" value="1"/>
</dbReference>
<accession>Q5LFL1</accession>